<reference evidence="1 2" key="1">
    <citation type="submission" date="2019-05" db="EMBL/GenBank/DDBJ databases">
        <title>Another draft genome of Portunus trituberculatus and its Hox gene families provides insights of decapod evolution.</title>
        <authorList>
            <person name="Jeong J.-H."/>
            <person name="Song I."/>
            <person name="Kim S."/>
            <person name="Choi T."/>
            <person name="Kim D."/>
            <person name="Ryu S."/>
            <person name="Kim W."/>
        </authorList>
    </citation>
    <scope>NUCLEOTIDE SEQUENCE [LARGE SCALE GENOMIC DNA]</scope>
    <source>
        <tissue evidence="1">Muscle</tissue>
    </source>
</reference>
<name>A0A5B7JYF6_PORTR</name>
<gene>
    <name evidence="1" type="ORF">E2C01_096636</name>
</gene>
<protein>
    <submittedName>
        <fullName evidence="1">Uncharacterized protein</fullName>
    </submittedName>
</protein>
<evidence type="ECO:0000313" key="1">
    <source>
        <dbReference type="EMBL" id="MPD01123.1"/>
    </source>
</evidence>
<comment type="caution">
    <text evidence="1">The sequence shown here is derived from an EMBL/GenBank/DDBJ whole genome shotgun (WGS) entry which is preliminary data.</text>
</comment>
<dbReference type="AlphaFoldDB" id="A0A5B7JYF6"/>
<dbReference type="EMBL" id="VSRR010125834">
    <property type="protein sequence ID" value="MPD01123.1"/>
    <property type="molecule type" value="Genomic_DNA"/>
</dbReference>
<proteinExistence type="predicted"/>
<accession>A0A5B7JYF6</accession>
<evidence type="ECO:0000313" key="2">
    <source>
        <dbReference type="Proteomes" id="UP000324222"/>
    </source>
</evidence>
<dbReference type="Proteomes" id="UP000324222">
    <property type="component" value="Unassembled WGS sequence"/>
</dbReference>
<keyword evidence="2" id="KW-1185">Reference proteome</keyword>
<organism evidence="1 2">
    <name type="scientific">Portunus trituberculatus</name>
    <name type="common">Swimming crab</name>
    <name type="synonym">Neptunus trituberculatus</name>
    <dbReference type="NCBI Taxonomy" id="210409"/>
    <lineage>
        <taxon>Eukaryota</taxon>
        <taxon>Metazoa</taxon>
        <taxon>Ecdysozoa</taxon>
        <taxon>Arthropoda</taxon>
        <taxon>Crustacea</taxon>
        <taxon>Multicrustacea</taxon>
        <taxon>Malacostraca</taxon>
        <taxon>Eumalacostraca</taxon>
        <taxon>Eucarida</taxon>
        <taxon>Decapoda</taxon>
        <taxon>Pleocyemata</taxon>
        <taxon>Brachyura</taxon>
        <taxon>Eubrachyura</taxon>
        <taxon>Portunoidea</taxon>
        <taxon>Portunidae</taxon>
        <taxon>Portuninae</taxon>
        <taxon>Portunus</taxon>
    </lineage>
</organism>
<sequence>MGVRREDTMMATCALVTLSFLLVLR</sequence>